<dbReference type="InterPro" id="IPR011611">
    <property type="entry name" value="PfkB_dom"/>
</dbReference>
<dbReference type="InterPro" id="IPR002173">
    <property type="entry name" value="Carboh/pur_kinase_PfkB_CS"/>
</dbReference>
<dbReference type="PANTHER" id="PTHR43320">
    <property type="entry name" value="SUGAR KINASE"/>
    <property type="match status" value="1"/>
</dbReference>
<dbReference type="InterPro" id="IPR052700">
    <property type="entry name" value="Carb_kinase_PfkB-like"/>
</dbReference>
<dbReference type="PROSITE" id="PS00584">
    <property type="entry name" value="PFKB_KINASES_2"/>
    <property type="match status" value="1"/>
</dbReference>
<organism evidence="5 6">
    <name type="scientific">Granulibacter bethesdensis</name>
    <dbReference type="NCBI Taxonomy" id="364410"/>
    <lineage>
        <taxon>Bacteria</taxon>
        <taxon>Pseudomonadati</taxon>
        <taxon>Pseudomonadota</taxon>
        <taxon>Alphaproteobacteria</taxon>
        <taxon>Acetobacterales</taxon>
        <taxon>Acetobacteraceae</taxon>
        <taxon>Granulibacter</taxon>
    </lineage>
</organism>
<dbReference type="PANTHER" id="PTHR43320:SF3">
    <property type="entry name" value="CARBOHYDRATE KINASE PFKB DOMAIN-CONTAINING PROTEIN"/>
    <property type="match status" value="1"/>
</dbReference>
<comment type="similarity">
    <text evidence="1">Belongs to the carbohydrate kinase PfkB family.</text>
</comment>
<dbReference type="InterPro" id="IPR029056">
    <property type="entry name" value="Ribokinase-like"/>
</dbReference>
<dbReference type="Gene3D" id="3.30.1110.10">
    <property type="match status" value="1"/>
</dbReference>
<proteinExistence type="inferred from homology"/>
<reference evidence="6" key="1">
    <citation type="submission" date="2016-11" db="EMBL/GenBank/DDBJ databases">
        <title>Comparative genomic and phenotypic analysis of Granulibacter bethesdensis clinical isolates from patients with chronic granulomatous disease.</title>
        <authorList>
            <person name="Zarember K.A."/>
            <person name="Porcella S.F."/>
            <person name="Chu J."/>
            <person name="Ding L."/>
            <person name="Dahlstrom E."/>
            <person name="Barbian K."/>
            <person name="Martens C."/>
            <person name="Sykora L."/>
            <person name="Kramer S."/>
            <person name="Pettinato A.M."/>
            <person name="Hong H."/>
            <person name="Wald G."/>
            <person name="Berg L.J."/>
            <person name="Rogge L.S."/>
            <person name="Greenberg D.E."/>
            <person name="Falcone E.L."/>
            <person name="Neves J.F."/>
            <person name="Simoes M.J."/>
            <person name="Casal M."/>
            <person name="Rodriguez-Lopez F.C."/>
            <person name="Zelazny A."/>
            <person name="Gallin J.I."/>
            <person name="Holland S.M."/>
        </authorList>
    </citation>
    <scope>NUCLEOTIDE SEQUENCE [LARGE SCALE GENOMIC DNA]</scope>
    <source>
        <strain evidence="6">NIH9.1</strain>
    </source>
</reference>
<evidence type="ECO:0000313" key="5">
    <source>
        <dbReference type="EMBL" id="APH53637.1"/>
    </source>
</evidence>
<evidence type="ECO:0000256" key="1">
    <source>
        <dbReference type="ARBA" id="ARBA00010688"/>
    </source>
</evidence>
<evidence type="ECO:0000256" key="2">
    <source>
        <dbReference type="ARBA" id="ARBA00022679"/>
    </source>
</evidence>
<feature type="domain" description="Carbohydrate kinase PfkB" evidence="4">
    <location>
        <begin position="75"/>
        <end position="338"/>
    </location>
</feature>
<name>A0AAC9K8U8_9PROT</name>
<protein>
    <submittedName>
        <fullName evidence="5">Fructokinase</fullName>
        <ecNumber evidence="5">2.7.1.4</ecNumber>
    </submittedName>
</protein>
<dbReference type="EMBL" id="CP018191">
    <property type="protein sequence ID" value="APH53637.1"/>
    <property type="molecule type" value="Genomic_DNA"/>
</dbReference>
<dbReference type="AlphaFoldDB" id="A0AAC9K8U8"/>
<dbReference type="EC" id="2.7.1.4" evidence="5"/>
<dbReference type="Proteomes" id="UP000182373">
    <property type="component" value="Chromosome"/>
</dbReference>
<evidence type="ECO:0000313" key="6">
    <source>
        <dbReference type="Proteomes" id="UP000182373"/>
    </source>
</evidence>
<gene>
    <name evidence="5" type="ORF">GbCGDNIH9_0400</name>
</gene>
<dbReference type="GO" id="GO:0008865">
    <property type="term" value="F:fructokinase activity"/>
    <property type="evidence" value="ECO:0007669"/>
    <property type="project" value="UniProtKB-EC"/>
</dbReference>
<keyword evidence="3" id="KW-0418">Kinase</keyword>
<evidence type="ECO:0000259" key="4">
    <source>
        <dbReference type="Pfam" id="PF00294"/>
    </source>
</evidence>
<dbReference type="CDD" id="cd01168">
    <property type="entry name" value="adenosine_kinase"/>
    <property type="match status" value="1"/>
</dbReference>
<dbReference type="Pfam" id="PF00294">
    <property type="entry name" value="PfkB"/>
    <property type="match status" value="1"/>
</dbReference>
<sequence length="342" mass="35872">MIPASVGIGQVARRPLMDILEPLRMTAPRFDLLGIGNAIVDVIALTDDAFLSRHDMHKGSMALIDAEQAASLYAALPRGTEVSGGSAANTCAVAASMGIRVAFLGKVADDALGEAFRHDITETGVHFPTPSLQDGASTARCLIAVTPDGQRTMNTYLGACVTFSAEDVDTSLVADSAITYLEGYLFDPPAAQAAFRKAATAAHEAGRKVALSLSDAFCVHRHRDDFLALLPNVDILFANETEITALYERNTFEEAAELARLDVALAALTRSEAGSVILHGADTIRIPAVSTKVLDTTGAGDAYAAGFLASFAQGQDLKNCGIQGSRAAAEIIAQIGPRPLSR</sequence>
<dbReference type="Gene3D" id="3.40.1190.20">
    <property type="match status" value="1"/>
</dbReference>
<evidence type="ECO:0000256" key="3">
    <source>
        <dbReference type="ARBA" id="ARBA00022777"/>
    </source>
</evidence>
<dbReference type="SUPFAM" id="SSF53613">
    <property type="entry name" value="Ribokinase-like"/>
    <property type="match status" value="1"/>
</dbReference>
<accession>A0AAC9K8U8</accession>
<keyword evidence="2 5" id="KW-0808">Transferase</keyword>